<dbReference type="Pfam" id="PF01127">
    <property type="entry name" value="Sdh_cyt"/>
    <property type="match status" value="1"/>
</dbReference>
<comment type="subcellular location">
    <subcellularLocation>
        <location evidence="3">Membrane</location>
        <topology evidence="3">Multi-pass membrane protein</topology>
    </subcellularLocation>
</comment>
<accession>A0ABS3K804</accession>
<dbReference type="InterPro" id="IPR000701">
    <property type="entry name" value="SuccDH_FuR_B_TM-su"/>
</dbReference>
<comment type="pathway">
    <text evidence="4">Carbohydrate metabolism; tricarboxylic acid cycle.</text>
</comment>
<reference evidence="17 18" key="1">
    <citation type="submission" date="2020-09" db="EMBL/GenBank/DDBJ databases">
        <title>Roseomonas.</title>
        <authorList>
            <person name="Zhu W."/>
        </authorList>
    </citation>
    <scope>NUCLEOTIDE SEQUENCE [LARGE SCALE GENOMIC DNA]</scope>
    <source>
        <strain evidence="17 18">1311</strain>
    </source>
</reference>
<evidence type="ECO:0000313" key="18">
    <source>
        <dbReference type="Proteomes" id="UP001518990"/>
    </source>
</evidence>
<keyword evidence="13 16" id="KW-1133">Transmembrane helix</keyword>
<dbReference type="CDD" id="cd03495">
    <property type="entry name" value="SQR_TypeC_SdhD_like"/>
    <property type="match status" value="1"/>
</dbReference>
<dbReference type="EMBL" id="JACTNF010000002">
    <property type="protein sequence ID" value="MBO1073584.1"/>
    <property type="molecule type" value="Genomic_DNA"/>
</dbReference>
<evidence type="ECO:0000256" key="6">
    <source>
        <dbReference type="ARBA" id="ARBA00019425"/>
    </source>
</evidence>
<dbReference type="NCBIfam" id="TIGR02968">
    <property type="entry name" value="succ_dehyd_anc"/>
    <property type="match status" value="1"/>
</dbReference>
<comment type="cofactor">
    <cofactor evidence="1">
        <name>heme</name>
        <dbReference type="ChEBI" id="CHEBI:30413"/>
    </cofactor>
</comment>
<evidence type="ECO:0000256" key="11">
    <source>
        <dbReference type="ARBA" id="ARBA00022723"/>
    </source>
</evidence>
<keyword evidence="9" id="KW-0349">Heme</keyword>
<evidence type="ECO:0000256" key="12">
    <source>
        <dbReference type="ARBA" id="ARBA00022982"/>
    </source>
</evidence>
<evidence type="ECO:0000256" key="4">
    <source>
        <dbReference type="ARBA" id="ARBA00005163"/>
    </source>
</evidence>
<dbReference type="RefSeq" id="WP_207445193.1">
    <property type="nucleotide sequence ID" value="NZ_CP061091.1"/>
</dbReference>
<proteinExistence type="predicted"/>
<sequence>MSEQPTAVRLQSPLARVRGLGSAKGGTHHWWVQRVTSMALLPLTIWFVLSVAGHTGASHDEILAWIGRPFNAVLLLSFVVISFQHAGAGMQVVLEDYVRGEARIFSILVVKGLCWILGLAAALAVLRIAI</sequence>
<evidence type="ECO:0000256" key="5">
    <source>
        <dbReference type="ARBA" id="ARBA00011558"/>
    </source>
</evidence>
<comment type="caution">
    <text evidence="17">The sequence shown here is derived from an EMBL/GenBank/DDBJ whole genome shotgun (WGS) entry which is preliminary data.</text>
</comment>
<protein>
    <recommendedName>
        <fullName evidence="6">Succinate dehydrogenase hydrophobic membrane anchor subunit</fullName>
    </recommendedName>
</protein>
<keyword evidence="8" id="KW-0816">Tricarboxylic acid cycle</keyword>
<name>A0ABS3K804_9PROT</name>
<keyword evidence="7" id="KW-0813">Transport</keyword>
<evidence type="ECO:0000256" key="9">
    <source>
        <dbReference type="ARBA" id="ARBA00022617"/>
    </source>
</evidence>
<feature type="transmembrane region" description="Helical" evidence="16">
    <location>
        <begin position="31"/>
        <end position="53"/>
    </location>
</feature>
<comment type="function">
    <text evidence="2">Membrane-anchoring subunit of succinate dehydrogenase (SDH).</text>
</comment>
<evidence type="ECO:0000256" key="16">
    <source>
        <dbReference type="SAM" id="Phobius"/>
    </source>
</evidence>
<evidence type="ECO:0000256" key="8">
    <source>
        <dbReference type="ARBA" id="ARBA00022532"/>
    </source>
</evidence>
<comment type="subunit">
    <text evidence="5">Part of an enzyme complex containing four subunits: a flavoprotein, an iron-sulfur protein, plus two membrane-anchoring proteins, SdhC and SdhD.</text>
</comment>
<evidence type="ECO:0000256" key="7">
    <source>
        <dbReference type="ARBA" id="ARBA00022448"/>
    </source>
</evidence>
<feature type="transmembrane region" description="Helical" evidence="16">
    <location>
        <begin position="65"/>
        <end position="84"/>
    </location>
</feature>
<keyword evidence="18" id="KW-1185">Reference proteome</keyword>
<evidence type="ECO:0000256" key="2">
    <source>
        <dbReference type="ARBA" id="ARBA00004050"/>
    </source>
</evidence>
<gene>
    <name evidence="17" type="primary">sdhD</name>
    <name evidence="17" type="ORF">IAI60_03060</name>
</gene>
<evidence type="ECO:0000256" key="14">
    <source>
        <dbReference type="ARBA" id="ARBA00023004"/>
    </source>
</evidence>
<evidence type="ECO:0000256" key="15">
    <source>
        <dbReference type="ARBA" id="ARBA00023136"/>
    </source>
</evidence>
<evidence type="ECO:0000313" key="17">
    <source>
        <dbReference type="EMBL" id="MBO1073584.1"/>
    </source>
</evidence>
<evidence type="ECO:0000256" key="10">
    <source>
        <dbReference type="ARBA" id="ARBA00022692"/>
    </source>
</evidence>
<dbReference type="SUPFAM" id="SSF81343">
    <property type="entry name" value="Fumarate reductase respiratory complex transmembrane subunits"/>
    <property type="match status" value="1"/>
</dbReference>
<evidence type="ECO:0000256" key="3">
    <source>
        <dbReference type="ARBA" id="ARBA00004141"/>
    </source>
</evidence>
<keyword evidence="15 16" id="KW-0472">Membrane</keyword>
<dbReference type="InterPro" id="IPR014312">
    <property type="entry name" value="Succ_DH_anchor"/>
</dbReference>
<evidence type="ECO:0000256" key="1">
    <source>
        <dbReference type="ARBA" id="ARBA00001971"/>
    </source>
</evidence>
<organism evidence="17 18">
    <name type="scientific">Roseomonas marmotae</name>
    <dbReference type="NCBI Taxonomy" id="2768161"/>
    <lineage>
        <taxon>Bacteria</taxon>
        <taxon>Pseudomonadati</taxon>
        <taxon>Pseudomonadota</taxon>
        <taxon>Alphaproteobacteria</taxon>
        <taxon>Acetobacterales</taxon>
        <taxon>Roseomonadaceae</taxon>
        <taxon>Roseomonas</taxon>
    </lineage>
</organism>
<dbReference type="InterPro" id="IPR034804">
    <property type="entry name" value="SQR/QFR_C/D"/>
</dbReference>
<keyword evidence="14" id="KW-0408">Iron</keyword>
<keyword evidence="12" id="KW-0249">Electron transport</keyword>
<dbReference type="Gene3D" id="1.20.1300.10">
    <property type="entry name" value="Fumarate reductase/succinate dehydrogenase, transmembrane subunit"/>
    <property type="match status" value="1"/>
</dbReference>
<keyword evidence="11" id="KW-0479">Metal-binding</keyword>
<feature type="transmembrane region" description="Helical" evidence="16">
    <location>
        <begin position="104"/>
        <end position="126"/>
    </location>
</feature>
<dbReference type="Proteomes" id="UP001518990">
    <property type="component" value="Unassembled WGS sequence"/>
</dbReference>
<evidence type="ECO:0000256" key="13">
    <source>
        <dbReference type="ARBA" id="ARBA00022989"/>
    </source>
</evidence>
<keyword evidence="10 16" id="KW-0812">Transmembrane</keyword>